<evidence type="ECO:0000313" key="2">
    <source>
        <dbReference type="EMBL" id="TCJ87319.1"/>
    </source>
</evidence>
<dbReference type="Gene3D" id="1.20.5.1700">
    <property type="match status" value="1"/>
</dbReference>
<gene>
    <name evidence="2" type="ORF">EV695_1827</name>
</gene>
<dbReference type="OrthoDB" id="9813316at2"/>
<organism evidence="2 3">
    <name type="scientific">Cocleimonas flava</name>
    <dbReference type="NCBI Taxonomy" id="634765"/>
    <lineage>
        <taxon>Bacteria</taxon>
        <taxon>Pseudomonadati</taxon>
        <taxon>Pseudomonadota</taxon>
        <taxon>Gammaproteobacteria</taxon>
        <taxon>Thiotrichales</taxon>
        <taxon>Thiotrichaceae</taxon>
        <taxon>Cocleimonas</taxon>
    </lineage>
</organism>
<evidence type="ECO:0008006" key="4">
    <source>
        <dbReference type="Google" id="ProtNLM"/>
    </source>
</evidence>
<keyword evidence="1" id="KW-0175">Coiled coil</keyword>
<accession>A0A4R1F4A1</accession>
<dbReference type="Proteomes" id="UP000294887">
    <property type="component" value="Unassembled WGS sequence"/>
</dbReference>
<feature type="coiled-coil region" evidence="1">
    <location>
        <begin position="1"/>
        <end position="67"/>
    </location>
</feature>
<comment type="caution">
    <text evidence="2">The sequence shown here is derived from an EMBL/GenBank/DDBJ whole genome shotgun (WGS) entry which is preliminary data.</text>
</comment>
<evidence type="ECO:0000313" key="3">
    <source>
        <dbReference type="Proteomes" id="UP000294887"/>
    </source>
</evidence>
<protein>
    <recommendedName>
        <fullName evidence="4">Coiled coil domain-containing protein</fullName>
    </recommendedName>
</protein>
<keyword evidence="3" id="KW-1185">Reference proteome</keyword>
<name>A0A4R1F4A1_9GAMM</name>
<sequence>MDTKHAYIKKMKAQLDELEANIGRYQAKADQASADAEIEYKAKVEELKEQRTEAKEWLDKVADASDDAWDSLKDGFTDAYDRMKKVFS</sequence>
<dbReference type="EMBL" id="SMFQ01000003">
    <property type="protein sequence ID" value="TCJ87319.1"/>
    <property type="molecule type" value="Genomic_DNA"/>
</dbReference>
<reference evidence="2 3" key="1">
    <citation type="submission" date="2019-03" db="EMBL/GenBank/DDBJ databases">
        <title>Genomic Encyclopedia of Type Strains, Phase IV (KMG-IV): sequencing the most valuable type-strain genomes for metagenomic binning, comparative biology and taxonomic classification.</title>
        <authorList>
            <person name="Goeker M."/>
        </authorList>
    </citation>
    <scope>NUCLEOTIDE SEQUENCE [LARGE SCALE GENOMIC DNA]</scope>
    <source>
        <strain evidence="2 3">DSM 24830</strain>
    </source>
</reference>
<dbReference type="RefSeq" id="WP_131905609.1">
    <property type="nucleotide sequence ID" value="NZ_BAAAFU010000004.1"/>
</dbReference>
<evidence type="ECO:0000256" key="1">
    <source>
        <dbReference type="SAM" id="Coils"/>
    </source>
</evidence>
<dbReference type="AlphaFoldDB" id="A0A4R1F4A1"/>
<proteinExistence type="predicted"/>